<evidence type="ECO:0000313" key="1">
    <source>
        <dbReference type="EMBL" id="BDV33478.1"/>
    </source>
</evidence>
<reference evidence="1 2" key="1">
    <citation type="journal article" date="2023" name="Int. J. Syst. Evol. Microbiol.">
        <title>Methylocystis iwaonis sp. nov., a type II methane-oxidizing bacterium from surface soil of a rice paddy field in Japan, and emended description of the genus Methylocystis (ex Whittenbury et al. 1970) Bowman et al. 1993.</title>
        <authorList>
            <person name="Kaise H."/>
            <person name="Sawadogo J.B."/>
            <person name="Alam M.S."/>
            <person name="Ueno C."/>
            <person name="Dianou D."/>
            <person name="Shinjo R."/>
            <person name="Asakawa S."/>
        </authorList>
    </citation>
    <scope>NUCLEOTIDE SEQUENCE [LARGE SCALE GENOMIC DNA]</scope>
    <source>
        <strain evidence="1 2">SS37A-Re</strain>
    </source>
</reference>
<organism evidence="1 2">
    <name type="scientific">Methylocystis iwaonis</name>
    <dbReference type="NCBI Taxonomy" id="2885079"/>
    <lineage>
        <taxon>Bacteria</taxon>
        <taxon>Pseudomonadati</taxon>
        <taxon>Pseudomonadota</taxon>
        <taxon>Alphaproteobacteria</taxon>
        <taxon>Hyphomicrobiales</taxon>
        <taxon>Methylocystaceae</taxon>
        <taxon>Methylocystis</taxon>
    </lineage>
</organism>
<dbReference type="Proteomes" id="UP001317629">
    <property type="component" value="Chromosome"/>
</dbReference>
<evidence type="ECO:0000313" key="2">
    <source>
        <dbReference type="Proteomes" id="UP001317629"/>
    </source>
</evidence>
<accession>A0ABN6VCW2</accession>
<protein>
    <submittedName>
        <fullName evidence="1">Uncharacterized protein</fullName>
    </submittedName>
</protein>
<gene>
    <name evidence="1" type="ORF">SS37A_10070</name>
</gene>
<proteinExistence type="predicted"/>
<sequence>MSPPRDPEALSFPKIVFARACRKGWPHIEEGILLDKRHGAGAQGASKILTVRRPSGLDRA</sequence>
<name>A0ABN6VCW2_9HYPH</name>
<keyword evidence="2" id="KW-1185">Reference proteome</keyword>
<dbReference type="EMBL" id="AP027142">
    <property type="protein sequence ID" value="BDV33478.1"/>
    <property type="molecule type" value="Genomic_DNA"/>
</dbReference>